<dbReference type="PANTHER" id="PTHR33446">
    <property type="entry name" value="PROTEIN TONB-RELATED"/>
    <property type="match status" value="1"/>
</dbReference>
<dbReference type="SUPFAM" id="SSF74653">
    <property type="entry name" value="TolA/TonB C-terminal domain"/>
    <property type="match status" value="1"/>
</dbReference>
<comment type="caution">
    <text evidence="11">The sequence shown here is derived from an EMBL/GenBank/DDBJ whole genome shotgun (WGS) entry which is preliminary data.</text>
</comment>
<keyword evidence="9" id="KW-0472">Membrane</keyword>
<evidence type="ECO:0000313" key="12">
    <source>
        <dbReference type="Proteomes" id="UP000711407"/>
    </source>
</evidence>
<proteinExistence type="inferred from homology"/>
<dbReference type="GO" id="GO:0098797">
    <property type="term" value="C:plasma membrane protein complex"/>
    <property type="evidence" value="ECO:0007669"/>
    <property type="project" value="TreeGrafter"/>
</dbReference>
<evidence type="ECO:0000256" key="7">
    <source>
        <dbReference type="ARBA" id="ARBA00022927"/>
    </source>
</evidence>
<sequence length="158" mass="17927">MLKRHSLSIIIVLATVFIMMSLPLSAQKRHHRGASTKVQLPTPPPHHPEVAEEHVYDLWYVDEEPRFPGGERGLLRYINSHREYPQEAYENGISGRVLCSFTISSDGTVCNVQVIRGVEPSLDREAVRVISSMPRWIPAIVSDQAVPVYYVLPIPFRL</sequence>
<dbReference type="InterPro" id="IPR003538">
    <property type="entry name" value="TonB"/>
</dbReference>
<dbReference type="GO" id="GO:0055085">
    <property type="term" value="P:transmembrane transport"/>
    <property type="evidence" value="ECO:0007669"/>
    <property type="project" value="InterPro"/>
</dbReference>
<comment type="similarity">
    <text evidence="2">Belongs to the TonB family.</text>
</comment>
<dbReference type="NCBIfam" id="TIGR01352">
    <property type="entry name" value="tonB_Cterm"/>
    <property type="match status" value="1"/>
</dbReference>
<name>A0A4Q0U7A1_9BACT</name>
<dbReference type="Pfam" id="PF03544">
    <property type="entry name" value="TonB_C"/>
    <property type="match status" value="1"/>
</dbReference>
<dbReference type="InterPro" id="IPR006260">
    <property type="entry name" value="TonB/TolA_C"/>
</dbReference>
<dbReference type="GO" id="GO:0031992">
    <property type="term" value="F:energy transducer activity"/>
    <property type="evidence" value="ECO:0007669"/>
    <property type="project" value="InterPro"/>
</dbReference>
<dbReference type="EMBL" id="DYXT01000022">
    <property type="protein sequence ID" value="HJE38905.1"/>
    <property type="molecule type" value="Genomic_DNA"/>
</dbReference>
<organism evidence="11 12">
    <name type="scientific">Candidatus Amulumruptor caecigallinarius</name>
    <dbReference type="NCBI Taxonomy" id="2109911"/>
    <lineage>
        <taxon>Bacteria</taxon>
        <taxon>Pseudomonadati</taxon>
        <taxon>Bacteroidota</taxon>
        <taxon>Bacteroidia</taxon>
        <taxon>Bacteroidales</taxon>
        <taxon>Muribaculaceae</taxon>
        <taxon>Candidatus Amulumruptor</taxon>
    </lineage>
</organism>
<dbReference type="PRINTS" id="PR01374">
    <property type="entry name" value="TONBPROTEIN"/>
</dbReference>
<dbReference type="GO" id="GO:0015031">
    <property type="term" value="P:protein transport"/>
    <property type="evidence" value="ECO:0007669"/>
    <property type="project" value="UniProtKB-KW"/>
</dbReference>
<keyword evidence="8" id="KW-1133">Transmembrane helix</keyword>
<keyword evidence="7" id="KW-0653">Protein transport</keyword>
<dbReference type="AlphaFoldDB" id="A0A4Q0U7A1"/>
<evidence type="ECO:0000256" key="1">
    <source>
        <dbReference type="ARBA" id="ARBA00004383"/>
    </source>
</evidence>
<evidence type="ECO:0000256" key="8">
    <source>
        <dbReference type="ARBA" id="ARBA00022989"/>
    </source>
</evidence>
<evidence type="ECO:0000256" key="4">
    <source>
        <dbReference type="ARBA" id="ARBA00022475"/>
    </source>
</evidence>
<evidence type="ECO:0000256" key="3">
    <source>
        <dbReference type="ARBA" id="ARBA00022448"/>
    </source>
</evidence>
<reference evidence="11" key="2">
    <citation type="submission" date="2021-09" db="EMBL/GenBank/DDBJ databases">
        <authorList>
            <person name="Gilroy R."/>
        </authorList>
    </citation>
    <scope>NUCLEOTIDE SEQUENCE</scope>
    <source>
        <strain evidence="11">4100</strain>
    </source>
</reference>
<dbReference type="PROSITE" id="PS52015">
    <property type="entry name" value="TONB_CTD"/>
    <property type="match status" value="1"/>
</dbReference>
<dbReference type="InterPro" id="IPR051045">
    <property type="entry name" value="TonB-dependent_transducer"/>
</dbReference>
<dbReference type="Gene3D" id="3.30.1150.10">
    <property type="match status" value="1"/>
</dbReference>
<gene>
    <name evidence="11" type="ORF">K8V47_03995</name>
</gene>
<keyword evidence="5" id="KW-0997">Cell inner membrane</keyword>
<dbReference type="GO" id="GO:0030288">
    <property type="term" value="C:outer membrane-bounded periplasmic space"/>
    <property type="evidence" value="ECO:0007669"/>
    <property type="project" value="InterPro"/>
</dbReference>
<feature type="domain" description="TonB C-terminal" evidence="10">
    <location>
        <begin position="69"/>
        <end position="158"/>
    </location>
</feature>
<dbReference type="PANTHER" id="PTHR33446:SF2">
    <property type="entry name" value="PROTEIN TONB"/>
    <property type="match status" value="1"/>
</dbReference>
<evidence type="ECO:0000256" key="9">
    <source>
        <dbReference type="ARBA" id="ARBA00023136"/>
    </source>
</evidence>
<evidence type="ECO:0000256" key="5">
    <source>
        <dbReference type="ARBA" id="ARBA00022519"/>
    </source>
</evidence>
<dbReference type="InterPro" id="IPR037682">
    <property type="entry name" value="TonB_C"/>
</dbReference>
<evidence type="ECO:0000313" key="11">
    <source>
        <dbReference type="EMBL" id="HJE38905.1"/>
    </source>
</evidence>
<dbReference type="Proteomes" id="UP000711407">
    <property type="component" value="Unassembled WGS sequence"/>
</dbReference>
<accession>A0A4Q0U7A1</accession>
<keyword evidence="4" id="KW-1003">Cell membrane</keyword>
<reference evidence="11" key="1">
    <citation type="journal article" date="2021" name="PeerJ">
        <title>Extensive microbial diversity within the chicken gut microbiome revealed by metagenomics and culture.</title>
        <authorList>
            <person name="Gilroy R."/>
            <person name="Ravi A."/>
            <person name="Getino M."/>
            <person name="Pursley I."/>
            <person name="Horton D.L."/>
            <person name="Alikhan N.F."/>
            <person name="Baker D."/>
            <person name="Gharbi K."/>
            <person name="Hall N."/>
            <person name="Watson M."/>
            <person name="Adriaenssens E.M."/>
            <person name="Foster-Nyarko E."/>
            <person name="Jarju S."/>
            <person name="Secka A."/>
            <person name="Antonio M."/>
            <person name="Oren A."/>
            <person name="Chaudhuri R.R."/>
            <person name="La Ragione R."/>
            <person name="Hildebrand F."/>
            <person name="Pallen M.J."/>
        </authorList>
    </citation>
    <scope>NUCLEOTIDE SEQUENCE</scope>
    <source>
        <strain evidence="11">4100</strain>
    </source>
</reference>
<keyword evidence="3" id="KW-0813">Transport</keyword>
<evidence type="ECO:0000256" key="6">
    <source>
        <dbReference type="ARBA" id="ARBA00022692"/>
    </source>
</evidence>
<evidence type="ECO:0000256" key="2">
    <source>
        <dbReference type="ARBA" id="ARBA00006555"/>
    </source>
</evidence>
<dbReference type="GO" id="GO:0015891">
    <property type="term" value="P:siderophore transport"/>
    <property type="evidence" value="ECO:0007669"/>
    <property type="project" value="InterPro"/>
</dbReference>
<evidence type="ECO:0000259" key="10">
    <source>
        <dbReference type="PROSITE" id="PS52015"/>
    </source>
</evidence>
<keyword evidence="6" id="KW-0812">Transmembrane</keyword>
<protein>
    <submittedName>
        <fullName evidence="11">Energy transducer TonB</fullName>
    </submittedName>
</protein>
<comment type="subcellular location">
    <subcellularLocation>
        <location evidence="1">Cell inner membrane</location>
        <topology evidence="1">Single-pass membrane protein</topology>
        <orientation evidence="1">Periplasmic side</orientation>
    </subcellularLocation>
</comment>